<evidence type="ECO:0000313" key="16">
    <source>
        <dbReference type="EMBL" id="TYS71007.1"/>
    </source>
</evidence>
<sequence>MKKLSVSVRKLVEFVMMGGSIDSRFAGSNVMQEGTRTHQRLQAERGDNYEKEVYLSIQMQIEDYELHVEGRCDGIYRNENQVIIEEIKTTARDLNTVTEQDYKAYWAQLKMYAYIYCLKNELDNITVHMVYAKRENKDEKTFEKQFELKELQVFVEELTKEYLSFQKQLWKIRQARTESISTLKFPYESYRTGQRDLAKAVYKTIREEKRLFAKAATGIGKTIATIFPAVLSLQEGKQEKIMYLTAKTVTKMVAEEAFRLLIKNGLNMKTITITAKDKICFQEETICQKEFCPFADGYYDRLKEGIKDILENEYLMDRRTIEIYAKRHQLCPFEFSLDLAMFADVVICDYNYFFDPKVRLQRWGDFHKETILLIDEAHNLVDRSREMLSASLAKSVFLQAAKQVKGTDEELYMKIKAVNDSLLKWKKELLITNEFVFDDKPSLIIEVVVSAVEACEQWLIRNPSGMALRVILEAYFEGQDFLRIAKVYNERYKTIVTIYKSEVLVKLACMDSSAAIKESTSKAVATVFFSATLHPLGYFQTVLGGEEHDYHLSINTPFHPEQMKIYAKNISTRYQDREKSILPIAETIRDVFHLEKGNFLVFFPSYEYLSLVFEAYEKIALEDSIETLVQQPVMTEKEREMFLESFNPAREGTFIAFAVLGGIFSEGIDLKGDRLKGVGIVGVGLPRISLERNVMKEHFQQQGQNGFDFAYVYPGMNKVQQAGGRLIRSEEDTGFILFIDDRYFHTKYRSLLPPEWQNFIRK</sequence>
<dbReference type="InterPro" id="IPR027417">
    <property type="entry name" value="P-loop_NTPase"/>
</dbReference>
<dbReference type="GO" id="GO:0046872">
    <property type="term" value="F:metal ion binding"/>
    <property type="evidence" value="ECO:0007669"/>
    <property type="project" value="UniProtKB-KW"/>
</dbReference>
<dbReference type="RefSeq" id="WP_148986906.1">
    <property type="nucleotide sequence ID" value="NZ_VTEV01000001.1"/>
</dbReference>
<evidence type="ECO:0000256" key="2">
    <source>
        <dbReference type="ARBA" id="ARBA00022723"/>
    </source>
</evidence>
<evidence type="ECO:0000256" key="6">
    <source>
        <dbReference type="ARBA" id="ARBA00022806"/>
    </source>
</evidence>
<evidence type="ECO:0000259" key="15">
    <source>
        <dbReference type="PROSITE" id="PS51193"/>
    </source>
</evidence>
<gene>
    <name evidence="16" type="ORF">FZC76_03690</name>
</gene>
<protein>
    <submittedName>
        <fullName evidence="16">ATP-dependent DNA helicase</fullName>
    </submittedName>
</protein>
<evidence type="ECO:0000256" key="1">
    <source>
        <dbReference type="ARBA" id="ARBA00022485"/>
    </source>
</evidence>
<dbReference type="OrthoDB" id="9765586at2"/>
<dbReference type="Pfam" id="PF13307">
    <property type="entry name" value="Helicase_C_2"/>
    <property type="match status" value="1"/>
</dbReference>
<dbReference type="SMART" id="SM00491">
    <property type="entry name" value="HELICc2"/>
    <property type="match status" value="1"/>
</dbReference>
<keyword evidence="10" id="KW-0238">DNA-binding</keyword>
<keyword evidence="8" id="KW-0408">Iron</keyword>
<feature type="domain" description="Helicase ATP-binding" evidence="14">
    <location>
        <begin position="202"/>
        <end position="410"/>
    </location>
</feature>
<dbReference type="EMBL" id="VTEV01000001">
    <property type="protein sequence ID" value="TYS71007.1"/>
    <property type="molecule type" value="Genomic_DNA"/>
</dbReference>
<dbReference type="GO" id="GO:0006281">
    <property type="term" value="P:DNA repair"/>
    <property type="evidence" value="ECO:0007669"/>
    <property type="project" value="UniProtKB-KW"/>
</dbReference>
<evidence type="ECO:0000256" key="13">
    <source>
        <dbReference type="ARBA" id="ARBA00038058"/>
    </source>
</evidence>
<dbReference type="GO" id="GO:0003678">
    <property type="term" value="F:DNA helicase activity"/>
    <property type="evidence" value="ECO:0007669"/>
    <property type="project" value="InterPro"/>
</dbReference>
<dbReference type="AlphaFoldDB" id="A0A5D4T5K7"/>
<dbReference type="Gene3D" id="3.40.50.300">
    <property type="entry name" value="P-loop containing nucleotide triphosphate hydrolases"/>
    <property type="match status" value="2"/>
</dbReference>
<dbReference type="Pfam" id="PF06733">
    <property type="entry name" value="DEAD_2"/>
    <property type="match status" value="1"/>
</dbReference>
<comment type="caution">
    <text evidence="16">The sequence shown here is derived from an EMBL/GenBank/DDBJ whole genome shotgun (WGS) entry which is preliminary data.</text>
</comment>
<dbReference type="PANTHER" id="PTHR11472:SF34">
    <property type="entry name" value="REGULATOR OF TELOMERE ELONGATION HELICASE 1"/>
    <property type="match status" value="1"/>
</dbReference>
<dbReference type="InterPro" id="IPR006554">
    <property type="entry name" value="Helicase-like_DEXD_c2"/>
</dbReference>
<dbReference type="SUPFAM" id="SSF52540">
    <property type="entry name" value="P-loop containing nucleoside triphosphate hydrolases"/>
    <property type="match status" value="1"/>
</dbReference>
<dbReference type="SMART" id="SM00488">
    <property type="entry name" value="DEXDc2"/>
    <property type="match status" value="1"/>
</dbReference>
<evidence type="ECO:0000313" key="17">
    <source>
        <dbReference type="Proteomes" id="UP000322524"/>
    </source>
</evidence>
<evidence type="ECO:0000256" key="3">
    <source>
        <dbReference type="ARBA" id="ARBA00022741"/>
    </source>
</evidence>
<evidence type="ECO:0000256" key="5">
    <source>
        <dbReference type="ARBA" id="ARBA00022801"/>
    </source>
</evidence>
<keyword evidence="3" id="KW-0547">Nucleotide-binding</keyword>
<keyword evidence="9" id="KW-0411">Iron-sulfur</keyword>
<keyword evidence="7" id="KW-0067">ATP-binding</keyword>
<dbReference type="InterPro" id="IPR006555">
    <property type="entry name" value="ATP-dep_Helicase_C"/>
</dbReference>
<dbReference type="PROSITE" id="PS51193">
    <property type="entry name" value="HELICASE_ATP_BIND_2"/>
    <property type="match status" value="1"/>
</dbReference>
<dbReference type="GO" id="GO:0051539">
    <property type="term" value="F:4 iron, 4 sulfur cluster binding"/>
    <property type="evidence" value="ECO:0007669"/>
    <property type="project" value="UniProtKB-KW"/>
</dbReference>
<evidence type="ECO:0000256" key="8">
    <source>
        <dbReference type="ARBA" id="ARBA00023004"/>
    </source>
</evidence>
<reference evidence="16 17" key="1">
    <citation type="submission" date="2019-08" db="EMBL/GenBank/DDBJ databases">
        <title>Bacillus genomes from the desert of Cuatro Cienegas, Coahuila.</title>
        <authorList>
            <person name="Olmedo-Alvarez G."/>
        </authorList>
    </citation>
    <scope>NUCLEOTIDE SEQUENCE [LARGE SCALE GENOMIC DNA]</scope>
    <source>
        <strain evidence="16 17">CH28_1T</strain>
    </source>
</reference>
<dbReference type="InterPro" id="IPR045028">
    <property type="entry name" value="DinG/Rad3-like"/>
</dbReference>
<dbReference type="GO" id="GO:0003677">
    <property type="term" value="F:DNA binding"/>
    <property type="evidence" value="ECO:0007669"/>
    <property type="project" value="UniProtKB-KW"/>
</dbReference>
<keyword evidence="12" id="KW-0413">Isomerase</keyword>
<accession>A0A5D4T5K7</accession>
<dbReference type="GO" id="GO:0005524">
    <property type="term" value="F:ATP binding"/>
    <property type="evidence" value="ECO:0007669"/>
    <property type="project" value="UniProtKB-KW"/>
</dbReference>
<keyword evidence="11" id="KW-0234">DNA repair</keyword>
<dbReference type="GO" id="GO:0016818">
    <property type="term" value="F:hydrolase activity, acting on acid anhydrides, in phosphorus-containing anhydrides"/>
    <property type="evidence" value="ECO:0007669"/>
    <property type="project" value="InterPro"/>
</dbReference>
<comment type="similarity">
    <text evidence="13">Belongs to the helicase family. DinG subfamily.</text>
</comment>
<evidence type="ECO:0000256" key="10">
    <source>
        <dbReference type="ARBA" id="ARBA00023125"/>
    </source>
</evidence>
<keyword evidence="6 16" id="KW-0347">Helicase</keyword>
<dbReference type="Proteomes" id="UP000322524">
    <property type="component" value="Unassembled WGS sequence"/>
</dbReference>
<dbReference type="InterPro" id="IPR042493">
    <property type="entry name" value="XPD_DNA_FeS"/>
</dbReference>
<evidence type="ECO:0000256" key="7">
    <source>
        <dbReference type="ARBA" id="ARBA00022840"/>
    </source>
</evidence>
<name>A0A5D4T5K7_9BACI</name>
<feature type="domain" description="Helicase ATP-binding" evidence="15">
    <location>
        <begin position="180"/>
        <end position="427"/>
    </location>
</feature>
<organism evidence="16 17">
    <name type="scientific">Sutcliffiella horikoshii</name>
    <dbReference type="NCBI Taxonomy" id="79883"/>
    <lineage>
        <taxon>Bacteria</taxon>
        <taxon>Bacillati</taxon>
        <taxon>Bacillota</taxon>
        <taxon>Bacilli</taxon>
        <taxon>Bacillales</taxon>
        <taxon>Bacillaceae</taxon>
        <taxon>Sutcliffiella</taxon>
    </lineage>
</organism>
<dbReference type="Gene3D" id="1.10.30.20">
    <property type="entry name" value="Bacterial XPD DNA helicase, FeS cluster domain"/>
    <property type="match status" value="1"/>
</dbReference>
<evidence type="ECO:0000259" key="14">
    <source>
        <dbReference type="PROSITE" id="PS51192"/>
    </source>
</evidence>
<dbReference type="InterPro" id="IPR010614">
    <property type="entry name" value="RAD3-like_helicase_DEAD"/>
</dbReference>
<dbReference type="Gene3D" id="3.90.320.10">
    <property type="match status" value="1"/>
</dbReference>
<keyword evidence="4" id="KW-0227">DNA damage</keyword>
<evidence type="ECO:0000256" key="12">
    <source>
        <dbReference type="ARBA" id="ARBA00023235"/>
    </source>
</evidence>
<evidence type="ECO:0000256" key="4">
    <source>
        <dbReference type="ARBA" id="ARBA00022763"/>
    </source>
</evidence>
<dbReference type="PROSITE" id="PS51192">
    <property type="entry name" value="HELICASE_ATP_BIND_1"/>
    <property type="match status" value="1"/>
</dbReference>
<dbReference type="InterPro" id="IPR011604">
    <property type="entry name" value="PDDEXK-like_dom_sf"/>
</dbReference>
<dbReference type="InterPro" id="IPR014013">
    <property type="entry name" value="Helic_SF1/SF2_ATP-bd_DinG/Rad3"/>
</dbReference>
<dbReference type="PANTHER" id="PTHR11472">
    <property type="entry name" value="DNA REPAIR DEAD HELICASE RAD3/XP-D SUBFAMILY MEMBER"/>
    <property type="match status" value="1"/>
</dbReference>
<dbReference type="Gene3D" id="1.10.275.40">
    <property type="match status" value="1"/>
</dbReference>
<evidence type="ECO:0000256" key="11">
    <source>
        <dbReference type="ARBA" id="ARBA00023204"/>
    </source>
</evidence>
<keyword evidence="2" id="KW-0479">Metal-binding</keyword>
<keyword evidence="1" id="KW-0004">4Fe-4S</keyword>
<evidence type="ECO:0000256" key="9">
    <source>
        <dbReference type="ARBA" id="ARBA00023014"/>
    </source>
</evidence>
<proteinExistence type="inferred from homology"/>
<dbReference type="InterPro" id="IPR014001">
    <property type="entry name" value="Helicase_ATP-bd"/>
</dbReference>
<keyword evidence="5" id="KW-0378">Hydrolase</keyword>